<dbReference type="InterPro" id="IPR011053">
    <property type="entry name" value="Single_hybrid_motif"/>
</dbReference>
<dbReference type="Proteomes" id="UP000595564">
    <property type="component" value="Chromosome"/>
</dbReference>
<dbReference type="SUPFAM" id="SSF51230">
    <property type="entry name" value="Single hybrid motif"/>
    <property type="match status" value="1"/>
</dbReference>
<feature type="domain" description="Lipoyl-binding" evidence="2">
    <location>
        <begin position="87"/>
        <end position="162"/>
    </location>
</feature>
<dbReference type="InterPro" id="IPR050709">
    <property type="entry name" value="Biotin_Carboxyl_Carrier/Decarb"/>
</dbReference>
<proteinExistence type="predicted"/>
<gene>
    <name evidence="3" type="ORF">TTHT_1680</name>
</gene>
<dbReference type="PANTHER" id="PTHR45266">
    <property type="entry name" value="OXALOACETATE DECARBOXYLASE ALPHA CHAIN"/>
    <property type="match status" value="1"/>
</dbReference>
<keyword evidence="1" id="KW-0092">Biotin</keyword>
<evidence type="ECO:0000259" key="2">
    <source>
        <dbReference type="PROSITE" id="PS50968"/>
    </source>
</evidence>
<dbReference type="KEGG" id="thyd:TTHT_1680"/>
<dbReference type="Pfam" id="PF00364">
    <property type="entry name" value="Biotin_lipoyl"/>
    <property type="match status" value="1"/>
</dbReference>
<evidence type="ECO:0000256" key="1">
    <source>
        <dbReference type="ARBA" id="ARBA00023267"/>
    </source>
</evidence>
<dbReference type="Gene3D" id="2.40.50.100">
    <property type="match status" value="1"/>
</dbReference>
<organism evidence="3 4">
    <name type="scientific">Thermotomaculum hydrothermale</name>
    <dbReference type="NCBI Taxonomy" id="981385"/>
    <lineage>
        <taxon>Bacteria</taxon>
        <taxon>Pseudomonadati</taxon>
        <taxon>Acidobacteriota</taxon>
        <taxon>Holophagae</taxon>
        <taxon>Thermotomaculales</taxon>
        <taxon>Thermotomaculaceae</taxon>
        <taxon>Thermotomaculum</taxon>
    </lineage>
</organism>
<dbReference type="PANTHER" id="PTHR45266:SF3">
    <property type="entry name" value="OXALOACETATE DECARBOXYLASE ALPHA CHAIN"/>
    <property type="match status" value="1"/>
</dbReference>
<evidence type="ECO:0000313" key="4">
    <source>
        <dbReference type="Proteomes" id="UP000595564"/>
    </source>
</evidence>
<accession>A0A7R6PNZ2</accession>
<dbReference type="PROSITE" id="PS50968">
    <property type="entry name" value="BIOTINYL_LIPOYL"/>
    <property type="match status" value="1"/>
</dbReference>
<dbReference type="CDD" id="cd06850">
    <property type="entry name" value="biotinyl_domain"/>
    <property type="match status" value="1"/>
</dbReference>
<protein>
    <recommendedName>
        <fullName evidence="2">Lipoyl-binding domain-containing protein</fullName>
    </recommendedName>
</protein>
<dbReference type="FunFam" id="2.40.50.100:FF:000003">
    <property type="entry name" value="Acetyl-CoA carboxylase biotin carboxyl carrier protein"/>
    <property type="match status" value="1"/>
</dbReference>
<dbReference type="AlphaFoldDB" id="A0A7R6PNZ2"/>
<dbReference type="EMBL" id="AP017470">
    <property type="protein sequence ID" value="BBB33158.1"/>
    <property type="molecule type" value="Genomic_DNA"/>
</dbReference>
<dbReference type="InterPro" id="IPR000089">
    <property type="entry name" value="Biotin_lipoyl"/>
</dbReference>
<dbReference type="RefSeq" id="WP_201327460.1">
    <property type="nucleotide sequence ID" value="NZ_AP017470.1"/>
</dbReference>
<evidence type="ECO:0000313" key="3">
    <source>
        <dbReference type="EMBL" id="BBB33158.1"/>
    </source>
</evidence>
<sequence length="165" mass="18261">MAIYVIDGKEYNVEQKKFLGDKVSALVNGKEVSLNIFKDRDKFFLIKEGILIPVFFAKDESHNLYLHVAGESFKIHQKTVEEQAGSHMGGESSGEIEPPMPGKVLKVMVKEGDIVDENQVLVLMESMKLQVEVKAPFSGKVAQLNVKEGQTINAGEIIVKIEKSG</sequence>
<keyword evidence="4" id="KW-1185">Reference proteome</keyword>
<name>A0A7R6PNZ2_9BACT</name>
<reference evidence="3 4" key="1">
    <citation type="journal article" date="2012" name="Extremophiles">
        <title>Thermotomaculum hydrothermale gen. nov., sp. nov., a novel heterotrophic thermophile within the phylum Acidobacteria from a deep-sea hydrothermal vent chimney in the Southern Okinawa Trough.</title>
        <authorList>
            <person name="Izumi H."/>
            <person name="Nunoura T."/>
            <person name="Miyazaki M."/>
            <person name="Mino S."/>
            <person name="Toki T."/>
            <person name="Takai K."/>
            <person name="Sako Y."/>
            <person name="Sawabe T."/>
            <person name="Nakagawa S."/>
        </authorList>
    </citation>
    <scope>NUCLEOTIDE SEQUENCE [LARGE SCALE GENOMIC DNA]</scope>
    <source>
        <strain evidence="3 4">AC55</strain>
    </source>
</reference>